<reference evidence="2 3" key="1">
    <citation type="journal article" date="2016" name="Genome Biol. Evol.">
        <title>Divergent and convergent evolution of fungal pathogenicity.</title>
        <authorList>
            <person name="Shang Y."/>
            <person name="Xiao G."/>
            <person name="Zheng P."/>
            <person name="Cen K."/>
            <person name="Zhan S."/>
            <person name="Wang C."/>
        </authorList>
    </citation>
    <scope>NUCLEOTIDE SEQUENCE [LARGE SCALE GENOMIC DNA]</scope>
    <source>
        <strain evidence="2 3">ARSEF 7405</strain>
    </source>
</reference>
<dbReference type="Proteomes" id="UP000242877">
    <property type="component" value="Unassembled WGS sequence"/>
</dbReference>
<dbReference type="Pfam" id="PF08589">
    <property type="entry name" value="ATG43"/>
    <property type="match status" value="1"/>
</dbReference>
<keyword evidence="3" id="KW-1185">Reference proteome</keyword>
<feature type="region of interest" description="Disordered" evidence="1">
    <location>
        <begin position="1"/>
        <end position="68"/>
    </location>
</feature>
<dbReference type="OrthoDB" id="2430343at2759"/>
<dbReference type="InterPro" id="IPR013898">
    <property type="entry name" value="Atg43"/>
</dbReference>
<protein>
    <recommendedName>
        <fullName evidence="4">DUF1770-domain-containing protein</fullName>
    </recommendedName>
</protein>
<sequence>MARMTHQAHQNPFEQLAHTESLDSEPESDYDHDQEGRDEEETQRETKTGEVIEHTTEKHIEEDELNGDSIFRTTQVESMRQHASNRSDDVLSITSLSTEIVDESQVIRAPAGRNGLPPIPDLRFEQTYLKSIKDAATWQKVAWITIRDQIILPFAQGTLWTLFQSGWRSWHRGNHKAGITVGTRIRSWWRRNVMGAGLTRRG</sequence>
<accession>A0A168AHI9</accession>
<dbReference type="EMBL" id="AZGZ01000007">
    <property type="protein sequence ID" value="KZZ93935.1"/>
    <property type="molecule type" value="Genomic_DNA"/>
</dbReference>
<dbReference type="PANTHER" id="PTHR38699">
    <property type="entry name" value="CHROMOSOME 1, WHOLE GENOME SHOTGUN SEQUENCE"/>
    <property type="match status" value="1"/>
</dbReference>
<evidence type="ECO:0008006" key="4">
    <source>
        <dbReference type="Google" id="ProtNLM"/>
    </source>
</evidence>
<comment type="caution">
    <text evidence="2">The sequence shown here is derived from an EMBL/GenBank/DDBJ whole genome shotgun (WGS) entry which is preliminary data.</text>
</comment>
<proteinExistence type="predicted"/>
<dbReference type="VEuPathDB" id="FungiDB:AAP_02028"/>
<name>A0A168AHI9_9EURO</name>
<gene>
    <name evidence="2" type="ORF">AAP_02028</name>
</gene>
<dbReference type="AlphaFoldDB" id="A0A168AHI9"/>
<dbReference type="GO" id="GO:0000423">
    <property type="term" value="P:mitophagy"/>
    <property type="evidence" value="ECO:0007669"/>
    <property type="project" value="InterPro"/>
</dbReference>
<organism evidence="2 3">
    <name type="scientific">Ascosphaera apis ARSEF 7405</name>
    <dbReference type="NCBI Taxonomy" id="392613"/>
    <lineage>
        <taxon>Eukaryota</taxon>
        <taxon>Fungi</taxon>
        <taxon>Dikarya</taxon>
        <taxon>Ascomycota</taxon>
        <taxon>Pezizomycotina</taxon>
        <taxon>Eurotiomycetes</taxon>
        <taxon>Eurotiomycetidae</taxon>
        <taxon>Onygenales</taxon>
        <taxon>Ascosphaeraceae</taxon>
        <taxon>Ascosphaera</taxon>
    </lineage>
</organism>
<feature type="compositionally biased region" description="Basic and acidic residues" evidence="1">
    <location>
        <begin position="43"/>
        <end position="61"/>
    </location>
</feature>
<evidence type="ECO:0000313" key="3">
    <source>
        <dbReference type="Proteomes" id="UP000242877"/>
    </source>
</evidence>
<evidence type="ECO:0000313" key="2">
    <source>
        <dbReference type="EMBL" id="KZZ93935.1"/>
    </source>
</evidence>
<dbReference type="GO" id="GO:0140580">
    <property type="term" value="F:mitochondrion autophagosome adaptor activity"/>
    <property type="evidence" value="ECO:0007669"/>
    <property type="project" value="InterPro"/>
</dbReference>
<dbReference type="PANTHER" id="PTHR38699:SF1">
    <property type="entry name" value="MITOPHAGY RECEPTOR ATG43"/>
    <property type="match status" value="1"/>
</dbReference>
<evidence type="ECO:0000256" key="1">
    <source>
        <dbReference type="SAM" id="MobiDB-lite"/>
    </source>
</evidence>